<dbReference type="EMBL" id="CAXHTB010000009">
    <property type="protein sequence ID" value="CAL0312609.1"/>
    <property type="molecule type" value="Genomic_DNA"/>
</dbReference>
<keyword evidence="6" id="KW-0630">Potassium</keyword>
<keyword evidence="9 11" id="KW-0472">Membrane</keyword>
<dbReference type="AlphaFoldDB" id="A0AAV1WT60"/>
<comment type="subcellular location">
    <subcellularLocation>
        <location evidence="1">Membrane</location>
        <topology evidence="1">Multi-pass membrane protein</topology>
    </subcellularLocation>
</comment>
<gene>
    <name evidence="15" type="ORF">LLUT_LOCUS13669</name>
</gene>
<feature type="transmembrane region" description="Helical" evidence="11">
    <location>
        <begin position="127"/>
        <end position="149"/>
    </location>
</feature>
<evidence type="ECO:0000256" key="3">
    <source>
        <dbReference type="ARBA" id="ARBA00022449"/>
    </source>
</evidence>
<dbReference type="Gene3D" id="1.20.1530.20">
    <property type="match status" value="1"/>
</dbReference>
<dbReference type="Pfam" id="PF23259">
    <property type="entry name" value="CHX17_C"/>
    <property type="match status" value="1"/>
</dbReference>
<protein>
    <recommendedName>
        <fullName evidence="17">Cation/H+ exchanger domain-containing protein</fullName>
    </recommendedName>
</protein>
<feature type="domain" description="Cation/H(+) antiporter central" evidence="13">
    <location>
        <begin position="483"/>
        <end position="625"/>
    </location>
</feature>
<dbReference type="InterPro" id="IPR006153">
    <property type="entry name" value="Cation/H_exchanger_TM"/>
</dbReference>
<feature type="transmembrane region" description="Helical" evidence="11">
    <location>
        <begin position="62"/>
        <end position="78"/>
    </location>
</feature>
<dbReference type="InterPro" id="IPR057290">
    <property type="entry name" value="CHX17_C"/>
</dbReference>
<feature type="transmembrane region" description="Helical" evidence="11">
    <location>
        <begin position="344"/>
        <end position="369"/>
    </location>
</feature>
<feature type="transmembrane region" description="Helical" evidence="11">
    <location>
        <begin position="408"/>
        <end position="430"/>
    </location>
</feature>
<evidence type="ECO:0000259" key="14">
    <source>
        <dbReference type="Pfam" id="PF23259"/>
    </source>
</evidence>
<evidence type="ECO:0000259" key="12">
    <source>
        <dbReference type="Pfam" id="PF00999"/>
    </source>
</evidence>
<feature type="transmembrane region" description="Helical" evidence="11">
    <location>
        <begin position="266"/>
        <end position="299"/>
    </location>
</feature>
<name>A0AAV1WT60_LUPLU</name>
<feature type="transmembrane region" description="Helical" evidence="11">
    <location>
        <begin position="195"/>
        <end position="219"/>
    </location>
</feature>
<dbReference type="Proteomes" id="UP001497480">
    <property type="component" value="Unassembled WGS sequence"/>
</dbReference>
<comment type="similarity">
    <text evidence="10">Belongs to the monovalent cation:proton antiporter 2 (CPA2) transporter (TC 2.A.37) family. CHX (TC 2.A.37.4) subfamily.</text>
</comment>
<accession>A0AAV1WT60</accession>
<feature type="transmembrane region" description="Helical" evidence="11">
    <location>
        <begin position="161"/>
        <end position="183"/>
    </location>
</feature>
<evidence type="ECO:0000256" key="4">
    <source>
        <dbReference type="ARBA" id="ARBA00022538"/>
    </source>
</evidence>
<dbReference type="PANTHER" id="PTHR32468">
    <property type="entry name" value="CATION/H + ANTIPORTER"/>
    <property type="match status" value="1"/>
</dbReference>
<dbReference type="InterPro" id="IPR038770">
    <property type="entry name" value="Na+/solute_symporter_sf"/>
</dbReference>
<evidence type="ECO:0000256" key="7">
    <source>
        <dbReference type="ARBA" id="ARBA00022989"/>
    </source>
</evidence>
<evidence type="ECO:0000256" key="1">
    <source>
        <dbReference type="ARBA" id="ARBA00004141"/>
    </source>
</evidence>
<dbReference type="GO" id="GO:0015297">
    <property type="term" value="F:antiporter activity"/>
    <property type="evidence" value="ECO:0007669"/>
    <property type="project" value="UniProtKB-KW"/>
</dbReference>
<evidence type="ECO:0000256" key="6">
    <source>
        <dbReference type="ARBA" id="ARBA00022958"/>
    </source>
</evidence>
<evidence type="ECO:0000256" key="10">
    <source>
        <dbReference type="ARBA" id="ARBA00038341"/>
    </source>
</evidence>
<evidence type="ECO:0000313" key="15">
    <source>
        <dbReference type="EMBL" id="CAL0312609.1"/>
    </source>
</evidence>
<keyword evidence="4" id="KW-0633">Potassium transport</keyword>
<dbReference type="GO" id="GO:0012505">
    <property type="term" value="C:endomembrane system"/>
    <property type="evidence" value="ECO:0007669"/>
    <property type="project" value="TreeGrafter"/>
</dbReference>
<dbReference type="GO" id="GO:0016020">
    <property type="term" value="C:membrane"/>
    <property type="evidence" value="ECO:0007669"/>
    <property type="project" value="UniProtKB-SubCell"/>
</dbReference>
<keyword evidence="16" id="KW-1185">Reference proteome</keyword>
<evidence type="ECO:0000313" key="16">
    <source>
        <dbReference type="Proteomes" id="UP001497480"/>
    </source>
</evidence>
<sequence length="794" mass="86003">MALNSTSGNACPPPMKPASNGVFQGDNPLDFALPLAILQICLVFVVTRGLAYLLRPLRQPRVVAEIVGGIILGPSALGRNRSYLQAIFPPRSLTVLDTLANLGLLFFLFLAGLELDPKSLRKTGNRALGIAIAGISLPFVLGIGSSYVLQATIAKGVDATAFLVFMGVALSITAFPVLARILAELKLLTSDVGRTAMSAAAVNDIAAWILLALAVALSGRSQSPLVSLWVFLSGCGFVVCSILIVPPIFKWMIQRCHEGEPVDERYICATLVAVLAAGFVTDAIGIHAMFGSFVIGVLVPKDGPFAGALVEKLEDLVSGLFLPLYFVSSGLKTDIATIQGLQSWGLLALVIFTACFGKIVGTVVVSLFCKVPLKESLALGFLMNSKGLVELIVLNIGKDRKVLNDQTFAIMVLMALFTTFITTPVVMTVYKPARKAKSAVYKYRTIERKNTNSQLMILACFHSARNIPSMINLIEASRGTQNRNALCVYAMHLKEFSERSSSILMVHKARKNGLPFFNKRHRANCGQVVVAFEAYCQLSQVSIRPMTAISSMTNMHEDICETAERKRAAIIILPFHKHQRLDGSLETTRSDFRLVNKRVLEHAPCSVGILVDRGLGGSSHVSASNVSYCITVLFFGGSDDREALAYGARMAEHPGIRLVVLRFVVEPRIAGEIVIVDVNEGESSHTGSVSEDEELLTEFKQKIANDDSIIYEEKAVKDGAETVAVIREFSRCNLFLVGLKPEGELANALNKSEYPELGPVGGLLVSQDCPTIATVLVMQQYHNGVRGDIKIDME</sequence>
<reference evidence="15 16" key="1">
    <citation type="submission" date="2024-03" db="EMBL/GenBank/DDBJ databases">
        <authorList>
            <person name="Martinez-Hernandez J."/>
        </authorList>
    </citation>
    <scope>NUCLEOTIDE SEQUENCE [LARGE SCALE GENOMIC DNA]</scope>
</reference>
<keyword evidence="8" id="KW-0406">Ion transport</keyword>
<dbReference type="Pfam" id="PF23256">
    <property type="entry name" value="CHX17_2nd"/>
    <property type="match status" value="1"/>
</dbReference>
<dbReference type="GO" id="GO:0006885">
    <property type="term" value="P:regulation of pH"/>
    <property type="evidence" value="ECO:0007669"/>
    <property type="project" value="TreeGrafter"/>
</dbReference>
<organism evidence="15 16">
    <name type="scientific">Lupinus luteus</name>
    <name type="common">European yellow lupine</name>
    <dbReference type="NCBI Taxonomy" id="3873"/>
    <lineage>
        <taxon>Eukaryota</taxon>
        <taxon>Viridiplantae</taxon>
        <taxon>Streptophyta</taxon>
        <taxon>Embryophyta</taxon>
        <taxon>Tracheophyta</taxon>
        <taxon>Spermatophyta</taxon>
        <taxon>Magnoliopsida</taxon>
        <taxon>eudicotyledons</taxon>
        <taxon>Gunneridae</taxon>
        <taxon>Pentapetalae</taxon>
        <taxon>rosids</taxon>
        <taxon>fabids</taxon>
        <taxon>Fabales</taxon>
        <taxon>Fabaceae</taxon>
        <taxon>Papilionoideae</taxon>
        <taxon>50 kb inversion clade</taxon>
        <taxon>genistoids sensu lato</taxon>
        <taxon>core genistoids</taxon>
        <taxon>Genisteae</taxon>
        <taxon>Lupinus</taxon>
    </lineage>
</organism>
<evidence type="ECO:0000256" key="9">
    <source>
        <dbReference type="ARBA" id="ARBA00023136"/>
    </source>
</evidence>
<feature type="transmembrane region" description="Helical" evidence="11">
    <location>
        <begin position="98"/>
        <end position="115"/>
    </location>
</feature>
<dbReference type="InterPro" id="IPR057291">
    <property type="entry name" value="CHX17_2nd"/>
</dbReference>
<keyword evidence="2" id="KW-0813">Transport</keyword>
<evidence type="ECO:0000256" key="11">
    <source>
        <dbReference type="SAM" id="Phobius"/>
    </source>
</evidence>
<dbReference type="PANTHER" id="PTHR32468:SF34">
    <property type="entry name" value="CATION_H(+) ANTIPORTER 18"/>
    <property type="match status" value="1"/>
</dbReference>
<evidence type="ECO:0000256" key="8">
    <source>
        <dbReference type="ARBA" id="ARBA00023065"/>
    </source>
</evidence>
<feature type="transmembrane region" description="Helical" evidence="11">
    <location>
        <begin position="225"/>
        <end position="245"/>
    </location>
</feature>
<dbReference type="FunFam" id="1.20.1530.20:FF:000003">
    <property type="entry name" value="Cation/H(+) antiporter 15"/>
    <property type="match status" value="1"/>
</dbReference>
<comment type="caution">
    <text evidence="15">The sequence shown here is derived from an EMBL/GenBank/DDBJ whole genome shotgun (WGS) entry which is preliminary data.</text>
</comment>
<evidence type="ECO:0000256" key="5">
    <source>
        <dbReference type="ARBA" id="ARBA00022692"/>
    </source>
</evidence>
<dbReference type="GO" id="GO:1902600">
    <property type="term" value="P:proton transmembrane transport"/>
    <property type="evidence" value="ECO:0007669"/>
    <property type="project" value="InterPro"/>
</dbReference>
<evidence type="ECO:0000259" key="13">
    <source>
        <dbReference type="Pfam" id="PF23256"/>
    </source>
</evidence>
<keyword evidence="3" id="KW-0050">Antiport</keyword>
<feature type="transmembrane region" description="Helical" evidence="11">
    <location>
        <begin position="31"/>
        <end position="50"/>
    </location>
</feature>
<evidence type="ECO:0000256" key="2">
    <source>
        <dbReference type="ARBA" id="ARBA00022448"/>
    </source>
</evidence>
<dbReference type="Gene3D" id="3.40.50.12370">
    <property type="match status" value="1"/>
</dbReference>
<proteinExistence type="inferred from homology"/>
<evidence type="ECO:0008006" key="17">
    <source>
        <dbReference type="Google" id="ProtNLM"/>
    </source>
</evidence>
<keyword evidence="7 11" id="KW-1133">Transmembrane helix</keyword>
<feature type="domain" description="Cation/H+ exchanger transmembrane" evidence="12">
    <location>
        <begin position="51"/>
        <end position="425"/>
    </location>
</feature>
<dbReference type="InterPro" id="IPR050794">
    <property type="entry name" value="CPA2_transporter"/>
</dbReference>
<dbReference type="Pfam" id="PF00999">
    <property type="entry name" value="Na_H_Exchanger"/>
    <property type="match status" value="1"/>
</dbReference>
<feature type="domain" description="Cation/H(+) antiporter C-terminal" evidence="14">
    <location>
        <begin position="628"/>
        <end position="782"/>
    </location>
</feature>
<keyword evidence="5 11" id="KW-0812">Transmembrane</keyword>
<dbReference type="GO" id="GO:0006813">
    <property type="term" value="P:potassium ion transport"/>
    <property type="evidence" value="ECO:0007669"/>
    <property type="project" value="UniProtKB-KW"/>
</dbReference>